<name>A0A3G5A241_9VIRU</name>
<organism evidence="1">
    <name type="scientific">Harvfovirus sp</name>
    <dbReference type="NCBI Taxonomy" id="2487768"/>
    <lineage>
        <taxon>Viruses</taxon>
        <taxon>Varidnaviria</taxon>
        <taxon>Bamfordvirae</taxon>
        <taxon>Nucleocytoviricota</taxon>
        <taxon>Megaviricetes</taxon>
        <taxon>Imitervirales</taxon>
        <taxon>Mimiviridae</taxon>
        <taxon>Klosneuvirinae</taxon>
    </lineage>
</organism>
<sequence>MTETFESENDKIHISKDGKTVIFGKVKKEWMRLPKELGGIKVKVIDQFGTRCRCTKHDTTAYILKSKYCTMFCDEVGQWAWILKPATF</sequence>
<evidence type="ECO:0000313" key="1">
    <source>
        <dbReference type="EMBL" id="AYV81298.1"/>
    </source>
</evidence>
<dbReference type="EMBL" id="MK072268">
    <property type="protein sequence ID" value="AYV81298.1"/>
    <property type="molecule type" value="Genomic_DNA"/>
</dbReference>
<gene>
    <name evidence="1" type="ORF">Harvfovirus26_6</name>
</gene>
<accession>A0A3G5A241</accession>
<reference evidence="1" key="1">
    <citation type="submission" date="2018-10" db="EMBL/GenBank/DDBJ databases">
        <title>Hidden diversity of soil giant viruses.</title>
        <authorList>
            <person name="Schulz F."/>
            <person name="Alteio L."/>
            <person name="Goudeau D."/>
            <person name="Ryan E.M."/>
            <person name="Malmstrom R.R."/>
            <person name="Blanchard J."/>
            <person name="Woyke T."/>
        </authorList>
    </citation>
    <scope>NUCLEOTIDE SEQUENCE</scope>
    <source>
        <strain evidence="1">HAV1</strain>
    </source>
</reference>
<protein>
    <submittedName>
        <fullName evidence="1">Uncharacterized protein</fullName>
    </submittedName>
</protein>
<proteinExistence type="predicted"/>